<organism evidence="4 5">
    <name type="scientific">Legionella pneumophila subsp. pascullei</name>
    <dbReference type="NCBI Taxonomy" id="91890"/>
    <lineage>
        <taxon>Bacteria</taxon>
        <taxon>Pseudomonadati</taxon>
        <taxon>Pseudomonadota</taxon>
        <taxon>Gammaproteobacteria</taxon>
        <taxon>Legionellales</taxon>
        <taxon>Legionellaceae</taxon>
        <taxon>Legionella</taxon>
    </lineage>
</organism>
<evidence type="ECO:0000259" key="2">
    <source>
        <dbReference type="Pfam" id="PF02728"/>
    </source>
</evidence>
<feature type="domain" description="Copper amine oxidase N3-terminal" evidence="2">
    <location>
        <begin position="94"/>
        <end position="145"/>
    </location>
</feature>
<name>A0AAX2IZA8_LEGPN</name>
<dbReference type="InterPro" id="IPR000269">
    <property type="entry name" value="Cu_amine_oxidase"/>
</dbReference>
<accession>A0AAX2IZA8</accession>
<dbReference type="EC" id="1.4.3.-" evidence="1"/>
<dbReference type="Gene3D" id="3.10.450.40">
    <property type="match status" value="2"/>
</dbReference>
<dbReference type="GO" id="GO:0008131">
    <property type="term" value="F:primary methylamine oxidase activity"/>
    <property type="evidence" value="ECO:0007669"/>
    <property type="project" value="InterPro"/>
</dbReference>
<dbReference type="SUPFAM" id="SSF54416">
    <property type="entry name" value="Amine oxidase N-terminal region"/>
    <property type="match status" value="2"/>
</dbReference>
<keyword evidence="1 4" id="KW-0560">Oxidoreductase</keyword>
<gene>
    <name evidence="4" type="primary">tynA_2</name>
    <name evidence="4" type="ORF">NCTC12272_03027</name>
</gene>
<dbReference type="AlphaFoldDB" id="A0AAX2IZA8"/>
<dbReference type="Proteomes" id="UP000249566">
    <property type="component" value="Chromosome 1"/>
</dbReference>
<dbReference type="GO" id="GO:0048038">
    <property type="term" value="F:quinone binding"/>
    <property type="evidence" value="ECO:0007669"/>
    <property type="project" value="InterPro"/>
</dbReference>
<comment type="similarity">
    <text evidence="1">Belongs to the copper/topaquinone oxidase family.</text>
</comment>
<evidence type="ECO:0000313" key="4">
    <source>
        <dbReference type="EMBL" id="SQG91802.1"/>
    </source>
</evidence>
<dbReference type="Pfam" id="PF21994">
    <property type="entry name" value="AGAO-like_N2"/>
    <property type="match status" value="1"/>
</dbReference>
<dbReference type="EMBL" id="LS483412">
    <property type="protein sequence ID" value="SQG91802.1"/>
    <property type="molecule type" value="Genomic_DNA"/>
</dbReference>
<sequence>MLDPLTLEEIQESCDILKREKELSDSYRFAWVMTYEPPQQEVLHSSDTDFDRCAFLSVFNKKTNEAFEAIVNLNSKKVVEWKQIVLEASPYGKPLILIEDFQKCEQIVKADPTWRAAMEKRGLNDEQIDKIQVDAFSAGYFDEEEEQA</sequence>
<dbReference type="InterPro" id="IPR016182">
    <property type="entry name" value="Cu_amine_oxidase_N-reg"/>
</dbReference>
<keyword evidence="1" id="KW-0479">Metal-binding</keyword>
<evidence type="ECO:0000259" key="3">
    <source>
        <dbReference type="Pfam" id="PF21994"/>
    </source>
</evidence>
<dbReference type="PANTHER" id="PTHR10638">
    <property type="entry name" value="COPPER AMINE OXIDASE"/>
    <property type="match status" value="1"/>
</dbReference>
<evidence type="ECO:0000256" key="1">
    <source>
        <dbReference type="RuleBase" id="RU000672"/>
    </source>
</evidence>
<comment type="cofactor">
    <cofactor evidence="1">
        <name>Cu cation</name>
        <dbReference type="ChEBI" id="CHEBI:23378"/>
    </cofactor>
    <text evidence="1">Contains 1 topaquinone per subunit.</text>
</comment>
<comment type="PTM">
    <text evidence="1">Topaquinone (TPQ) is generated by copper-dependent autoxidation of a specific tyrosyl residue.</text>
</comment>
<dbReference type="InterPro" id="IPR054157">
    <property type="entry name" value="AGAO-like_N2"/>
</dbReference>
<dbReference type="GO" id="GO:0005507">
    <property type="term" value="F:copper ion binding"/>
    <property type="evidence" value="ECO:0007669"/>
    <property type="project" value="InterPro"/>
</dbReference>
<proteinExistence type="inferred from homology"/>
<protein>
    <recommendedName>
        <fullName evidence="1">Amine oxidase</fullName>
        <ecNumber evidence="1">1.4.3.-</ecNumber>
    </recommendedName>
</protein>
<keyword evidence="1" id="KW-0186">Copper</keyword>
<feature type="domain" description="AGAO-like N2" evidence="3">
    <location>
        <begin position="6"/>
        <end position="80"/>
    </location>
</feature>
<evidence type="ECO:0000313" key="5">
    <source>
        <dbReference type="Proteomes" id="UP000249566"/>
    </source>
</evidence>
<dbReference type="GO" id="GO:0009308">
    <property type="term" value="P:amine metabolic process"/>
    <property type="evidence" value="ECO:0007669"/>
    <property type="project" value="UniProtKB-UniRule"/>
</dbReference>
<dbReference type="RefSeq" id="WP_027223031.1">
    <property type="nucleotide sequence ID" value="NZ_CAAAIJ010000016.1"/>
</dbReference>
<dbReference type="Pfam" id="PF02728">
    <property type="entry name" value="Cu_amine_oxidN3"/>
    <property type="match status" value="1"/>
</dbReference>
<reference evidence="4 5" key="1">
    <citation type="submission" date="2018-06" db="EMBL/GenBank/DDBJ databases">
        <authorList>
            <consortium name="Pathogen Informatics"/>
            <person name="Doyle S."/>
        </authorList>
    </citation>
    <scope>NUCLEOTIDE SEQUENCE [LARGE SCALE GENOMIC DNA]</scope>
    <source>
        <strain evidence="4 5">NCTC12272</strain>
    </source>
</reference>
<dbReference type="InterPro" id="IPR015802">
    <property type="entry name" value="Cu_amine_oxidase_N3"/>
</dbReference>
<keyword evidence="1" id="KW-0801">TPQ</keyword>